<evidence type="ECO:0000313" key="3">
    <source>
        <dbReference type="Proteomes" id="UP000281468"/>
    </source>
</evidence>
<gene>
    <name evidence="2" type="ORF">D0862_03315</name>
</gene>
<evidence type="ECO:0000256" key="1">
    <source>
        <dbReference type="SAM" id="MobiDB-lite"/>
    </source>
</evidence>
<protein>
    <submittedName>
        <fullName evidence="2">Uncharacterized protein</fullName>
    </submittedName>
</protein>
<name>A0A3M7HBN6_HORWE</name>
<sequence>MDPKRRAYVRRKIKPADTKPKSSKKKGRSASEYTPVRRDGLPDFTRRRDDSDSDEESSRSSGESSAGPSAGGSGAADWQSQMMQRAMGPPGSGGGSG</sequence>
<reference evidence="2 3" key="1">
    <citation type="journal article" date="2018" name="BMC Genomics">
        <title>Genomic evidence for intraspecific hybridization in a clonal and extremely halotolerant yeast.</title>
        <authorList>
            <person name="Gostincar C."/>
            <person name="Stajich J.E."/>
            <person name="Zupancic J."/>
            <person name="Zalar P."/>
            <person name="Gunde-Cimerman N."/>
        </authorList>
    </citation>
    <scope>NUCLEOTIDE SEQUENCE [LARGE SCALE GENOMIC DNA]</scope>
    <source>
        <strain evidence="2 3">EXF-171</strain>
    </source>
</reference>
<comment type="caution">
    <text evidence="2">The sequence shown here is derived from an EMBL/GenBank/DDBJ whole genome shotgun (WGS) entry which is preliminary data.</text>
</comment>
<organism evidence="2 3">
    <name type="scientific">Hortaea werneckii</name>
    <name type="common">Black yeast</name>
    <name type="synonym">Cladosporium werneckii</name>
    <dbReference type="NCBI Taxonomy" id="91943"/>
    <lineage>
        <taxon>Eukaryota</taxon>
        <taxon>Fungi</taxon>
        <taxon>Dikarya</taxon>
        <taxon>Ascomycota</taxon>
        <taxon>Pezizomycotina</taxon>
        <taxon>Dothideomycetes</taxon>
        <taxon>Dothideomycetidae</taxon>
        <taxon>Mycosphaerellales</taxon>
        <taxon>Teratosphaeriaceae</taxon>
        <taxon>Hortaea</taxon>
    </lineage>
</organism>
<feature type="compositionally biased region" description="Low complexity" evidence="1">
    <location>
        <begin position="59"/>
        <end position="68"/>
    </location>
</feature>
<dbReference type="AlphaFoldDB" id="A0A3M7HBN6"/>
<proteinExistence type="predicted"/>
<feature type="region of interest" description="Disordered" evidence="1">
    <location>
        <begin position="1"/>
        <end position="97"/>
    </location>
</feature>
<dbReference type="EMBL" id="QWIQ01000070">
    <property type="protein sequence ID" value="RMZ10292.1"/>
    <property type="molecule type" value="Genomic_DNA"/>
</dbReference>
<dbReference type="Proteomes" id="UP000281468">
    <property type="component" value="Unassembled WGS sequence"/>
</dbReference>
<accession>A0A3M7HBN6</accession>
<evidence type="ECO:0000313" key="2">
    <source>
        <dbReference type="EMBL" id="RMZ10292.1"/>
    </source>
</evidence>
<feature type="compositionally biased region" description="Basic residues" evidence="1">
    <location>
        <begin position="1"/>
        <end position="13"/>
    </location>
</feature>
<feature type="compositionally biased region" description="Basic and acidic residues" evidence="1">
    <location>
        <begin position="35"/>
        <end position="50"/>
    </location>
</feature>